<dbReference type="GO" id="GO:0006397">
    <property type="term" value="P:mRNA processing"/>
    <property type="evidence" value="ECO:0007669"/>
    <property type="project" value="InterPro"/>
</dbReference>
<dbReference type="AlphaFoldDB" id="A0A5J4QQC2"/>
<dbReference type="Pfam" id="PF01348">
    <property type="entry name" value="Intron_maturas2"/>
    <property type="match status" value="1"/>
</dbReference>
<reference evidence="2" key="1">
    <citation type="submission" date="2019-03" db="EMBL/GenBank/DDBJ databases">
        <title>Single cell metagenomics reveals metabolic interactions within the superorganism composed of flagellate Streblomastix strix and complex community of Bacteroidetes bacteria on its surface.</title>
        <authorList>
            <person name="Treitli S.C."/>
            <person name="Kolisko M."/>
            <person name="Husnik F."/>
            <person name="Keeling P."/>
            <person name="Hampl V."/>
        </authorList>
    </citation>
    <scope>NUCLEOTIDE SEQUENCE</scope>
    <source>
        <strain evidence="2">STM</strain>
    </source>
</reference>
<proteinExistence type="predicted"/>
<dbReference type="InterPro" id="IPR051083">
    <property type="entry name" value="GrpII_Intron_Splice-Mob/Def"/>
</dbReference>
<dbReference type="EMBL" id="SNRY01002948">
    <property type="protein sequence ID" value="KAA6322833.1"/>
    <property type="molecule type" value="Genomic_DNA"/>
</dbReference>
<dbReference type="InterPro" id="IPR043502">
    <property type="entry name" value="DNA/RNA_pol_sf"/>
</dbReference>
<accession>A0A5J4QQC2</accession>
<feature type="non-terminal residue" evidence="2">
    <location>
        <position position="1"/>
    </location>
</feature>
<sequence length="626" mass="73479">FFSSDETQIKMLFQMQENVGIIILTFNALQKWHVIYLKLAMPTIDGMSIDRIKQLIDSLKNESYQPNPSKRTYIPKKNGKKRPLGIPSFNDKLIQEVVRMILEAIYEGNFEHTSHGFRPGRSCHTALISIQKTFTAVKWFIEGDIKGFFDNINHEVLIGILRERIADERFLRLIRKFLNAGYVEDWVFHRTYSGTPQGGIISPILANIYLDKFDKYIREYINRFNKGETRKGDAQYKLYEQRRYRLAKKLRKEKDEKVRAKMIAEIKQLRKERNNHPARNEMDSSIKRLKYVRYADDFLIGIIGSLEDCKTVKEDIKNYLQETLKLELSEEKTLITHAQKPAKFLGYDIFIRRNNDLRKDKFGRTVRAFGHKPVLYLNFETMRKKLFDYKVARIAVVNGKEVWKSIVRTYMIDLDDLEIVNQFNAEIRGFYNYYSIANNRYVINSFYHIMSYSMYKVFANKYKSSVKKILTKYKKNRVFRVTYENSKGKTLYATFYNQGFKRKKDAGDICCDTIPRTVTITGGRNSLIERLKLQVCELCGATDKLEMHHVRKLKDLKGKSDWEKRMIARRRKTLAVCSKCHAKIDPDRRIKTELISGEPDTGRLVSPVRGRVFGNLPQKCDKALGT</sequence>
<dbReference type="InterPro" id="IPR003615">
    <property type="entry name" value="HNH_nuc"/>
</dbReference>
<dbReference type="InterPro" id="IPR000477">
    <property type="entry name" value="RT_dom"/>
</dbReference>
<dbReference type="SUPFAM" id="SSF56672">
    <property type="entry name" value="DNA/RNA polymerases"/>
    <property type="match status" value="1"/>
</dbReference>
<comment type="caution">
    <text evidence="2">The sequence shown here is derived from an EMBL/GenBank/DDBJ whole genome shotgun (WGS) entry which is preliminary data.</text>
</comment>
<dbReference type="CDD" id="cd01651">
    <property type="entry name" value="RT_G2_intron"/>
    <property type="match status" value="1"/>
</dbReference>
<dbReference type="CDD" id="cd00085">
    <property type="entry name" value="HNHc"/>
    <property type="match status" value="1"/>
</dbReference>
<dbReference type="Pfam" id="PF21368">
    <property type="entry name" value="AI2M-like_HNH"/>
    <property type="match status" value="1"/>
</dbReference>
<dbReference type="PANTHER" id="PTHR34047">
    <property type="entry name" value="NUCLEAR INTRON MATURASE 1, MITOCHONDRIAL-RELATED"/>
    <property type="match status" value="1"/>
</dbReference>
<gene>
    <name evidence="2" type="ORF">EZS27_027669</name>
</gene>
<dbReference type="PANTHER" id="PTHR34047:SF8">
    <property type="entry name" value="PROTEIN YKFC"/>
    <property type="match status" value="1"/>
</dbReference>
<evidence type="ECO:0000313" key="2">
    <source>
        <dbReference type="EMBL" id="KAA6322833.1"/>
    </source>
</evidence>
<dbReference type="Pfam" id="PF00078">
    <property type="entry name" value="RVT_1"/>
    <property type="match status" value="2"/>
</dbReference>
<name>A0A5J4QQC2_9ZZZZ</name>
<organism evidence="2">
    <name type="scientific">termite gut metagenome</name>
    <dbReference type="NCBI Taxonomy" id="433724"/>
    <lineage>
        <taxon>unclassified sequences</taxon>
        <taxon>metagenomes</taxon>
        <taxon>organismal metagenomes</taxon>
    </lineage>
</organism>
<evidence type="ECO:0000259" key="1">
    <source>
        <dbReference type="PROSITE" id="PS50878"/>
    </source>
</evidence>
<dbReference type="InterPro" id="IPR024937">
    <property type="entry name" value="Domain_X"/>
</dbReference>
<feature type="domain" description="Reverse transcriptase" evidence="1">
    <location>
        <begin position="55"/>
        <end position="349"/>
    </location>
</feature>
<dbReference type="GO" id="GO:0005739">
    <property type="term" value="C:mitochondrion"/>
    <property type="evidence" value="ECO:0007669"/>
    <property type="project" value="UniProtKB-ARBA"/>
</dbReference>
<dbReference type="SMART" id="SM00507">
    <property type="entry name" value="HNHc"/>
    <property type="match status" value="1"/>
</dbReference>
<dbReference type="PROSITE" id="PS50878">
    <property type="entry name" value="RT_POL"/>
    <property type="match status" value="1"/>
</dbReference>
<dbReference type="InterPro" id="IPR049030">
    <property type="entry name" value="AI2M-like_HNH"/>
</dbReference>
<protein>
    <submittedName>
        <fullName evidence="2">Group II intron-encoded protein LtrA</fullName>
    </submittedName>
</protein>